<keyword evidence="12" id="KW-1185">Reference proteome</keyword>
<evidence type="ECO:0000256" key="7">
    <source>
        <dbReference type="ARBA" id="ARBA00023136"/>
    </source>
</evidence>
<dbReference type="InterPro" id="IPR050351">
    <property type="entry name" value="BphY/WalK/GraS-like"/>
</dbReference>
<dbReference type="GO" id="GO:0004721">
    <property type="term" value="F:phosphoprotein phosphatase activity"/>
    <property type="evidence" value="ECO:0007669"/>
    <property type="project" value="TreeGrafter"/>
</dbReference>
<organism evidence="11 12">
    <name type="scientific">Pedobacter westerhofensis</name>
    <dbReference type="NCBI Taxonomy" id="425512"/>
    <lineage>
        <taxon>Bacteria</taxon>
        <taxon>Pseudomonadati</taxon>
        <taxon>Bacteroidota</taxon>
        <taxon>Sphingobacteriia</taxon>
        <taxon>Sphingobacteriales</taxon>
        <taxon>Sphingobacteriaceae</taxon>
        <taxon>Pedobacter</taxon>
    </lineage>
</organism>
<dbReference type="EC" id="2.7.13.3" evidence="2"/>
<dbReference type="FunFam" id="3.30.565.10:FF:000006">
    <property type="entry name" value="Sensor histidine kinase WalK"/>
    <property type="match status" value="1"/>
</dbReference>
<reference evidence="11 12" key="1">
    <citation type="submission" date="2017-05" db="EMBL/GenBank/DDBJ databases">
        <authorList>
            <person name="Varghese N."/>
            <person name="Submissions S."/>
        </authorList>
    </citation>
    <scope>NUCLEOTIDE SEQUENCE [LARGE SCALE GENOMIC DNA]</scope>
    <source>
        <strain evidence="11 12">DSM 19036</strain>
    </source>
</reference>
<dbReference type="PRINTS" id="PR00344">
    <property type="entry name" value="BCTRLSENSOR"/>
</dbReference>
<dbReference type="Gene3D" id="3.30.450.20">
    <property type="entry name" value="PAS domain"/>
    <property type="match status" value="5"/>
</dbReference>
<dbReference type="PANTHER" id="PTHR45453">
    <property type="entry name" value="PHOSPHATE REGULON SENSOR PROTEIN PHOR"/>
    <property type="match status" value="1"/>
</dbReference>
<evidence type="ECO:0000256" key="8">
    <source>
        <dbReference type="SAM" id="Coils"/>
    </source>
</evidence>
<evidence type="ECO:0000259" key="10">
    <source>
        <dbReference type="PROSITE" id="PS50113"/>
    </source>
</evidence>
<sequence length="899" mass="100883">MNLQDSPLLQTIVDSAPIGICILSAEGFVAEMVNPQFLEIAGKPKASVLGKWYWEPFAEARADYEKALADVVITKKPYYADEVSLRLIRHGIEELIYVTFVYAPVFSDDGAVSKVAVWVLENTDQVREREKMAAASAAIKQERDRLYEFFRQASIGISVMVGEQLTVELVNSNYQEILPGRQLLGRPFFEALPEIKGTHIAEALMQVYHTGIPVEFRDQLVPISQHEHGATTDRYFNFSYLPRFDGEGKVDGIVNFAYEVTSFFQSKLMAQQATSNLEQILNMLPASVVVIKGDDLIVEMINESNLCYWKKNRDEVIGKPFLEILPDLADQPFAGQLRRVMQTGEVIDVKESPVLFTEADGTIRETFVDYTYQPLENLTGTWDGVLVMSFEITDRVQARRLLERYANELSGANDQLSVSNNKLAKSEARFKFLIQEAPVAIGVLHGREFIVETANQKVLDVWGKTSKIIGMPLSAALPELKGQPFLGLLDDVYTSGQAFYANEIRAMLEHGGELKEIFFNVVYQPVAGNDGAVADILVVAVDVTQQVNSRKKVEQAELTMRLAIEAGNVGTWSVDTDTFKQTTSLRLREMFGFNPDVEVSLEDIIGQVSPEYQPQLAAIFKDSAGTGDTYDISFTINRRDDGKLRWLRVLGSRNTVESATQFSFSGVILDITEGKRDEQRKGDFIGMVSHELKTPLTSLKGYLQLLHRKAEKGGDNFATNALENSVKQVRQMTTMINGFLNISRLESGKIHIERTSFELTALLRELEVEHKMLYSSHDLVFHPADEVWINADREKIAQVINNLVSNASKYSPGDTRIDVFCESAEEKVRISVRDQGIGIKQEDIERLFERYYRVENNGLVSGFGIGLYLSAEVIEHHGGKIWAESEPGKGSTFFFELPV</sequence>
<comment type="catalytic activity">
    <reaction evidence="1">
        <text>ATP + protein L-histidine = ADP + protein N-phospho-L-histidine.</text>
        <dbReference type="EC" id="2.7.13.3"/>
    </reaction>
</comment>
<feature type="domain" description="PAC" evidence="10">
    <location>
        <begin position="630"/>
        <end position="683"/>
    </location>
</feature>
<dbReference type="EMBL" id="FXTN01000002">
    <property type="protein sequence ID" value="SMO44242.1"/>
    <property type="molecule type" value="Genomic_DNA"/>
</dbReference>
<keyword evidence="3" id="KW-0597">Phosphoprotein</keyword>
<keyword evidence="6" id="KW-0902">Two-component regulatory system</keyword>
<dbReference type="Proteomes" id="UP000320300">
    <property type="component" value="Unassembled WGS sequence"/>
</dbReference>
<dbReference type="PROSITE" id="PS50109">
    <property type="entry name" value="HIS_KIN"/>
    <property type="match status" value="1"/>
</dbReference>
<accession>A0A521BAX3</accession>
<dbReference type="Gene3D" id="3.30.565.10">
    <property type="entry name" value="Histidine kinase-like ATPase, C-terminal domain"/>
    <property type="match status" value="1"/>
</dbReference>
<dbReference type="SMART" id="SM00091">
    <property type="entry name" value="PAS"/>
    <property type="match status" value="5"/>
</dbReference>
<dbReference type="GO" id="GO:0016036">
    <property type="term" value="P:cellular response to phosphate starvation"/>
    <property type="evidence" value="ECO:0007669"/>
    <property type="project" value="TreeGrafter"/>
</dbReference>
<dbReference type="OrthoDB" id="9813151at2"/>
<dbReference type="InterPro" id="IPR000700">
    <property type="entry name" value="PAS-assoc_C"/>
</dbReference>
<dbReference type="PROSITE" id="PS50113">
    <property type="entry name" value="PAC"/>
    <property type="match status" value="2"/>
</dbReference>
<dbReference type="InterPro" id="IPR035965">
    <property type="entry name" value="PAS-like_dom_sf"/>
</dbReference>
<keyword evidence="4" id="KW-0808">Transferase</keyword>
<dbReference type="SMART" id="SM00388">
    <property type="entry name" value="HisKA"/>
    <property type="match status" value="1"/>
</dbReference>
<dbReference type="FunFam" id="1.10.287.130:FF:000001">
    <property type="entry name" value="Two-component sensor histidine kinase"/>
    <property type="match status" value="1"/>
</dbReference>
<dbReference type="PANTHER" id="PTHR45453:SF1">
    <property type="entry name" value="PHOSPHATE REGULON SENSOR PROTEIN PHOR"/>
    <property type="match status" value="1"/>
</dbReference>
<feature type="domain" description="Histidine kinase" evidence="9">
    <location>
        <begin position="687"/>
        <end position="899"/>
    </location>
</feature>
<evidence type="ECO:0000256" key="1">
    <source>
        <dbReference type="ARBA" id="ARBA00000085"/>
    </source>
</evidence>
<feature type="domain" description="PAC" evidence="10">
    <location>
        <begin position="350"/>
        <end position="404"/>
    </location>
</feature>
<evidence type="ECO:0000313" key="12">
    <source>
        <dbReference type="Proteomes" id="UP000320300"/>
    </source>
</evidence>
<gene>
    <name evidence="11" type="ORF">SAMN06265348_102147</name>
</gene>
<dbReference type="Pfam" id="PF00512">
    <property type="entry name" value="HisKA"/>
    <property type="match status" value="1"/>
</dbReference>
<dbReference type="InterPro" id="IPR036890">
    <property type="entry name" value="HATPase_C_sf"/>
</dbReference>
<evidence type="ECO:0000313" key="11">
    <source>
        <dbReference type="EMBL" id="SMO44242.1"/>
    </source>
</evidence>
<evidence type="ECO:0000259" key="9">
    <source>
        <dbReference type="PROSITE" id="PS50109"/>
    </source>
</evidence>
<dbReference type="CDD" id="cd00082">
    <property type="entry name" value="HisKA"/>
    <property type="match status" value="1"/>
</dbReference>
<proteinExistence type="predicted"/>
<dbReference type="InterPro" id="IPR013656">
    <property type="entry name" value="PAS_4"/>
</dbReference>
<dbReference type="AlphaFoldDB" id="A0A521BAX3"/>
<dbReference type="GO" id="GO:0005886">
    <property type="term" value="C:plasma membrane"/>
    <property type="evidence" value="ECO:0007669"/>
    <property type="project" value="TreeGrafter"/>
</dbReference>
<keyword evidence="5" id="KW-0418">Kinase</keyword>
<dbReference type="InterPro" id="IPR000014">
    <property type="entry name" value="PAS"/>
</dbReference>
<dbReference type="InterPro" id="IPR005467">
    <property type="entry name" value="His_kinase_dom"/>
</dbReference>
<evidence type="ECO:0000256" key="3">
    <source>
        <dbReference type="ARBA" id="ARBA00022553"/>
    </source>
</evidence>
<dbReference type="Pfam" id="PF08448">
    <property type="entry name" value="PAS_4"/>
    <property type="match status" value="3"/>
</dbReference>
<evidence type="ECO:0000256" key="6">
    <source>
        <dbReference type="ARBA" id="ARBA00023012"/>
    </source>
</evidence>
<evidence type="ECO:0000256" key="5">
    <source>
        <dbReference type="ARBA" id="ARBA00022777"/>
    </source>
</evidence>
<dbReference type="SUPFAM" id="SSF55874">
    <property type="entry name" value="ATPase domain of HSP90 chaperone/DNA topoisomerase II/histidine kinase"/>
    <property type="match status" value="1"/>
</dbReference>
<dbReference type="InterPro" id="IPR003594">
    <property type="entry name" value="HATPase_dom"/>
</dbReference>
<dbReference type="CDD" id="cd00075">
    <property type="entry name" value="HATPase"/>
    <property type="match status" value="1"/>
</dbReference>
<dbReference type="SUPFAM" id="SSF55785">
    <property type="entry name" value="PYP-like sensor domain (PAS domain)"/>
    <property type="match status" value="5"/>
</dbReference>
<dbReference type="Gene3D" id="1.10.287.130">
    <property type="match status" value="1"/>
</dbReference>
<dbReference type="Pfam" id="PF02518">
    <property type="entry name" value="HATPase_c"/>
    <property type="match status" value="1"/>
</dbReference>
<dbReference type="RefSeq" id="WP_142526839.1">
    <property type="nucleotide sequence ID" value="NZ_CBCSJO010000003.1"/>
</dbReference>
<keyword evidence="7" id="KW-0472">Membrane</keyword>
<evidence type="ECO:0000256" key="2">
    <source>
        <dbReference type="ARBA" id="ARBA00012438"/>
    </source>
</evidence>
<feature type="coiled-coil region" evidence="8">
    <location>
        <begin position="395"/>
        <end position="422"/>
    </location>
</feature>
<name>A0A521BAX3_9SPHI</name>
<evidence type="ECO:0000256" key="4">
    <source>
        <dbReference type="ARBA" id="ARBA00022679"/>
    </source>
</evidence>
<dbReference type="GO" id="GO:0000155">
    <property type="term" value="F:phosphorelay sensor kinase activity"/>
    <property type="evidence" value="ECO:0007669"/>
    <property type="project" value="InterPro"/>
</dbReference>
<keyword evidence="8" id="KW-0175">Coiled coil</keyword>
<dbReference type="NCBIfam" id="TIGR00229">
    <property type="entry name" value="sensory_box"/>
    <property type="match status" value="1"/>
</dbReference>
<dbReference type="InterPro" id="IPR003661">
    <property type="entry name" value="HisK_dim/P_dom"/>
</dbReference>
<dbReference type="InterPro" id="IPR036097">
    <property type="entry name" value="HisK_dim/P_sf"/>
</dbReference>
<protein>
    <recommendedName>
        <fullName evidence="2">histidine kinase</fullName>
        <ecNumber evidence="2">2.7.13.3</ecNumber>
    </recommendedName>
</protein>
<dbReference type="InterPro" id="IPR004358">
    <property type="entry name" value="Sig_transdc_His_kin-like_C"/>
</dbReference>
<dbReference type="SMART" id="SM00387">
    <property type="entry name" value="HATPase_c"/>
    <property type="match status" value="1"/>
</dbReference>
<dbReference type="SUPFAM" id="SSF47384">
    <property type="entry name" value="Homodimeric domain of signal transducing histidine kinase"/>
    <property type="match status" value="1"/>
</dbReference>